<evidence type="ECO:0000313" key="2">
    <source>
        <dbReference type="Proteomes" id="UP000256424"/>
    </source>
</evidence>
<reference evidence="1 2" key="1">
    <citation type="submission" date="2018-04" db="EMBL/GenBank/DDBJ databases">
        <title>Novel Campyloabacter and Helicobacter Species and Strains.</title>
        <authorList>
            <person name="Mannion A.J."/>
            <person name="Shen Z."/>
            <person name="Fox J.G."/>
        </authorList>
    </citation>
    <scope>NUCLEOTIDE SEQUENCE [LARGE SCALE GENOMIC DNA]</scope>
    <source>
        <strain evidence="1 2">MIT 97-5075</strain>
    </source>
</reference>
<evidence type="ECO:0008006" key="3">
    <source>
        <dbReference type="Google" id="ProtNLM"/>
    </source>
</evidence>
<dbReference type="RefSeq" id="WP_104762914.1">
    <property type="nucleotide sequence ID" value="NZ_FZPM01000011.1"/>
</dbReference>
<name>A0A3D8J401_9HELI</name>
<dbReference type="Proteomes" id="UP000256424">
    <property type="component" value="Unassembled WGS sequence"/>
</dbReference>
<comment type="caution">
    <text evidence="1">The sequence shown here is derived from an EMBL/GenBank/DDBJ whole genome shotgun (WGS) entry which is preliminary data.</text>
</comment>
<dbReference type="EMBL" id="NXLW01000009">
    <property type="protein sequence ID" value="RDU71970.1"/>
    <property type="molecule type" value="Genomic_DNA"/>
</dbReference>
<accession>A0A3D8J401</accession>
<organism evidence="1 2">
    <name type="scientific">Helicobacter aurati</name>
    <dbReference type="NCBI Taxonomy" id="137778"/>
    <lineage>
        <taxon>Bacteria</taxon>
        <taxon>Pseudomonadati</taxon>
        <taxon>Campylobacterota</taxon>
        <taxon>Epsilonproteobacteria</taxon>
        <taxon>Campylobacterales</taxon>
        <taxon>Helicobacteraceae</taxon>
        <taxon>Helicobacter</taxon>
    </lineage>
</organism>
<protein>
    <recommendedName>
        <fullName evidence="3">Outer membrane beta-barrel protein</fullName>
    </recommendedName>
</protein>
<proteinExistence type="predicted"/>
<keyword evidence="2" id="KW-1185">Reference proteome</keyword>
<dbReference type="AlphaFoldDB" id="A0A3D8J401"/>
<dbReference type="OrthoDB" id="5329151at2"/>
<evidence type="ECO:0000313" key="1">
    <source>
        <dbReference type="EMBL" id="RDU71970.1"/>
    </source>
</evidence>
<gene>
    <name evidence="1" type="ORF">CQA66_05780</name>
</gene>
<sequence>MFSKIPMLLIGTSFILYGTNTQLPTNEQLQKEIESLSNLSQNKQPFHEYEDIDSRIHELQKEIYFLRGQLASTRDKQYAWENNSDRSGVAIGIGNALDFANIANGFGIKIDHLNYGALLRFGYIKYFNNNFGIRAEVFEIPFIVSPNPTQNASVTLLHHFFGIRFSFLQDIHVVASHFFGLTLGIGFGGNSSNEQTVLGWNFHIGVAYSFGRHHRIEIERIFLPSPSTIDYQNTYLISYSFIF</sequence>